<proteinExistence type="inferred from homology"/>
<keyword evidence="6" id="KW-0503">Monooxygenase</keyword>
<protein>
    <recommendedName>
        <fullName evidence="9">Pisatin demethylase</fullName>
    </recommendedName>
</protein>
<dbReference type="GO" id="GO:0020037">
    <property type="term" value="F:heme binding"/>
    <property type="evidence" value="ECO:0007669"/>
    <property type="project" value="InterPro"/>
</dbReference>
<feature type="binding site" description="axial binding residue" evidence="5">
    <location>
        <position position="462"/>
    </location>
    <ligand>
        <name>heme</name>
        <dbReference type="ChEBI" id="CHEBI:30413"/>
    </ligand>
    <ligandPart>
        <name>Fe</name>
        <dbReference type="ChEBI" id="CHEBI:18248"/>
    </ligandPart>
</feature>
<evidence type="ECO:0000256" key="4">
    <source>
        <dbReference type="ARBA" id="ARBA00023004"/>
    </source>
</evidence>
<dbReference type="AlphaFoldDB" id="A0A8K0JDP0"/>
<dbReference type="InterPro" id="IPR050121">
    <property type="entry name" value="Cytochrome_P450_monoxygenase"/>
</dbReference>
<dbReference type="Gene3D" id="1.10.630.10">
    <property type="entry name" value="Cytochrome P450"/>
    <property type="match status" value="1"/>
</dbReference>
<name>A0A8K0JDP0_9HYPO</name>
<keyword evidence="4 5" id="KW-0408">Iron</keyword>
<evidence type="ECO:0000256" key="5">
    <source>
        <dbReference type="PIRSR" id="PIRSR602401-1"/>
    </source>
</evidence>
<dbReference type="InterPro" id="IPR017972">
    <property type="entry name" value="Cyt_P450_CS"/>
</dbReference>
<evidence type="ECO:0008006" key="9">
    <source>
        <dbReference type="Google" id="ProtNLM"/>
    </source>
</evidence>
<dbReference type="PANTHER" id="PTHR24305:SF180">
    <property type="entry name" value="P450, PUTATIVE (EUROFUNG)-RELATED"/>
    <property type="match status" value="1"/>
</dbReference>
<dbReference type="SUPFAM" id="SSF48264">
    <property type="entry name" value="Cytochrome P450"/>
    <property type="match status" value="1"/>
</dbReference>
<dbReference type="PRINTS" id="PR00385">
    <property type="entry name" value="P450"/>
</dbReference>
<dbReference type="PANTHER" id="PTHR24305">
    <property type="entry name" value="CYTOCHROME P450"/>
    <property type="match status" value="1"/>
</dbReference>
<dbReference type="GO" id="GO:0005506">
    <property type="term" value="F:iron ion binding"/>
    <property type="evidence" value="ECO:0007669"/>
    <property type="project" value="InterPro"/>
</dbReference>
<dbReference type="OrthoDB" id="3934656at2759"/>
<comment type="similarity">
    <text evidence="6">Belongs to the cytochrome P450 family.</text>
</comment>
<dbReference type="GO" id="GO:0016705">
    <property type="term" value="F:oxidoreductase activity, acting on paired donors, with incorporation or reduction of molecular oxygen"/>
    <property type="evidence" value="ECO:0007669"/>
    <property type="project" value="InterPro"/>
</dbReference>
<keyword evidence="8" id="KW-1185">Reference proteome</keyword>
<evidence type="ECO:0000256" key="1">
    <source>
        <dbReference type="ARBA" id="ARBA00001971"/>
    </source>
</evidence>
<dbReference type="Pfam" id="PF00067">
    <property type="entry name" value="p450"/>
    <property type="match status" value="1"/>
</dbReference>
<dbReference type="InterPro" id="IPR002401">
    <property type="entry name" value="Cyt_P450_E_grp-I"/>
</dbReference>
<accession>A0A8K0JDP0</accession>
<evidence type="ECO:0000256" key="6">
    <source>
        <dbReference type="RuleBase" id="RU000461"/>
    </source>
</evidence>
<comment type="cofactor">
    <cofactor evidence="1 5">
        <name>heme</name>
        <dbReference type="ChEBI" id="CHEBI:30413"/>
    </cofactor>
</comment>
<organism evidence="7 8">
    <name type="scientific">Claviceps africana</name>
    <dbReference type="NCBI Taxonomy" id="83212"/>
    <lineage>
        <taxon>Eukaryota</taxon>
        <taxon>Fungi</taxon>
        <taxon>Dikarya</taxon>
        <taxon>Ascomycota</taxon>
        <taxon>Pezizomycotina</taxon>
        <taxon>Sordariomycetes</taxon>
        <taxon>Hypocreomycetidae</taxon>
        <taxon>Hypocreales</taxon>
        <taxon>Clavicipitaceae</taxon>
        <taxon>Claviceps</taxon>
    </lineage>
</organism>
<gene>
    <name evidence="7" type="ORF">E4U42_007027</name>
</gene>
<dbReference type="InterPro" id="IPR036396">
    <property type="entry name" value="Cyt_P450_sf"/>
</dbReference>
<dbReference type="CDD" id="cd11060">
    <property type="entry name" value="CYP57A1-like"/>
    <property type="match status" value="1"/>
</dbReference>
<comment type="caution">
    <text evidence="7">The sequence shown here is derived from an EMBL/GenBank/DDBJ whole genome shotgun (WGS) entry which is preliminary data.</text>
</comment>
<dbReference type="Proteomes" id="UP000811619">
    <property type="component" value="Unassembled WGS sequence"/>
</dbReference>
<dbReference type="GO" id="GO:0004497">
    <property type="term" value="F:monooxygenase activity"/>
    <property type="evidence" value="ECO:0007669"/>
    <property type="project" value="UniProtKB-KW"/>
</dbReference>
<keyword evidence="2 5" id="KW-0349">Heme</keyword>
<dbReference type="EMBL" id="SRPY01000077">
    <property type="protein sequence ID" value="KAG5929123.1"/>
    <property type="molecule type" value="Genomic_DNA"/>
</dbReference>
<evidence type="ECO:0000313" key="8">
    <source>
        <dbReference type="Proteomes" id="UP000811619"/>
    </source>
</evidence>
<dbReference type="PRINTS" id="PR00463">
    <property type="entry name" value="EP450I"/>
</dbReference>
<evidence type="ECO:0000256" key="2">
    <source>
        <dbReference type="ARBA" id="ARBA00022617"/>
    </source>
</evidence>
<dbReference type="InterPro" id="IPR001128">
    <property type="entry name" value="Cyt_P450"/>
</dbReference>
<evidence type="ECO:0000313" key="7">
    <source>
        <dbReference type="EMBL" id="KAG5929123.1"/>
    </source>
</evidence>
<dbReference type="PROSITE" id="PS00086">
    <property type="entry name" value="CYTOCHROME_P450"/>
    <property type="match status" value="1"/>
</dbReference>
<sequence length="516" mass="58284">MAVLGALTGAQLALAVTLLLVIVAIRELFFSPLRAFPGPAVARFTNFWRAFLTALGNVDSTTRGWHRKWGDAVRIGPDTISLSDPSLIKVVYASTSKNAWKKGDMYRVNDVVIDGQRISNIFNTQDEAFHTKFTRPIAGLWSLSKILDMEPLMDETILTFANKLGTAFADATSGRRPPICMMDDWLTYFAWDFAGNVSLGRHYGFIEQGKDVDGMIAESTAGLHYFATLSQIPRLDNWLDKNPILRLGPKPLVKGFLYTVNVVADYQRKLSDGILERKQVKTFIHKYNDLRDVYDFVDDTQVVNWLMLNILAGGDSTAGALRPIVYYLAKRPEAQVRLQTELQGAGVSVPAQWREVKSLLYLDAVIREAARMSPAIGLMFERQVPADGFQLPDGRFIPQGTHVGINPTVVTKDVSVFGDEVDAFVPERWLQIPQESAWNFSQRRRRMEEATDLMFGAGSRVCMGKWLAKVEIYKLIATLYTLFHINLPDTGHEWTCRNAWFMYQENMPMVIRRRGL</sequence>
<reference evidence="7" key="1">
    <citation type="journal article" date="2020" name="bioRxiv">
        <title>Whole genome comparisons of ergot fungi reveals the divergence and evolution of species within the genus Claviceps are the result of varying mechanisms driving genome evolution and host range expansion.</title>
        <authorList>
            <person name="Wyka S.A."/>
            <person name="Mondo S.J."/>
            <person name="Liu M."/>
            <person name="Dettman J."/>
            <person name="Nalam V."/>
            <person name="Broders K.D."/>
        </authorList>
    </citation>
    <scope>NUCLEOTIDE SEQUENCE</scope>
    <source>
        <strain evidence="7">CCC 489</strain>
    </source>
</reference>
<evidence type="ECO:0000256" key="3">
    <source>
        <dbReference type="ARBA" id="ARBA00022723"/>
    </source>
</evidence>
<keyword evidence="6" id="KW-0560">Oxidoreductase</keyword>
<keyword evidence="3 5" id="KW-0479">Metal-binding</keyword>